<evidence type="ECO:0008006" key="3">
    <source>
        <dbReference type="Google" id="ProtNLM"/>
    </source>
</evidence>
<evidence type="ECO:0000313" key="2">
    <source>
        <dbReference type="Proteomes" id="UP001156921"/>
    </source>
</evidence>
<protein>
    <recommendedName>
        <fullName evidence="3">Secreted protein</fullName>
    </recommendedName>
</protein>
<name>A0ABQ6BMY4_9CAUL</name>
<evidence type="ECO:0000313" key="1">
    <source>
        <dbReference type="EMBL" id="GLS01248.1"/>
    </source>
</evidence>
<organism evidence="1 2">
    <name type="scientific">Brevundimonas denitrificans</name>
    <dbReference type="NCBI Taxonomy" id="1443434"/>
    <lineage>
        <taxon>Bacteria</taxon>
        <taxon>Pseudomonadati</taxon>
        <taxon>Pseudomonadota</taxon>
        <taxon>Alphaproteobacteria</taxon>
        <taxon>Caulobacterales</taxon>
        <taxon>Caulobacteraceae</taxon>
        <taxon>Brevundimonas</taxon>
    </lineage>
</organism>
<sequence length="109" mass="11624">MFRLKATLVAMTLMRPWRTGWSEDRGVDFSLAAAVRPTPAPPGARDETPAAEPACFIDEDWAAPPSAAVVRSFVSLAAAEAAIEPPPEDAADTAGMRAWWSLSGKPSRT</sequence>
<comment type="caution">
    <text evidence="1">The sequence shown here is derived from an EMBL/GenBank/DDBJ whole genome shotgun (WGS) entry which is preliminary data.</text>
</comment>
<dbReference type="Proteomes" id="UP001156921">
    <property type="component" value="Unassembled WGS sequence"/>
</dbReference>
<proteinExistence type="predicted"/>
<dbReference type="EMBL" id="BSOY01000021">
    <property type="protein sequence ID" value="GLS01248.1"/>
    <property type="molecule type" value="Genomic_DNA"/>
</dbReference>
<dbReference type="RefSeq" id="WP_284222103.1">
    <property type="nucleotide sequence ID" value="NZ_BSOY01000021.1"/>
</dbReference>
<accession>A0ABQ6BMY4</accession>
<gene>
    <name evidence="1" type="ORF">GCM10007859_12590</name>
</gene>
<reference evidence="2" key="1">
    <citation type="journal article" date="2019" name="Int. J. Syst. Evol. Microbiol.">
        <title>The Global Catalogue of Microorganisms (GCM) 10K type strain sequencing project: providing services to taxonomists for standard genome sequencing and annotation.</title>
        <authorList>
            <consortium name="The Broad Institute Genomics Platform"/>
            <consortium name="The Broad Institute Genome Sequencing Center for Infectious Disease"/>
            <person name="Wu L."/>
            <person name="Ma J."/>
        </authorList>
    </citation>
    <scope>NUCLEOTIDE SEQUENCE [LARGE SCALE GENOMIC DNA]</scope>
    <source>
        <strain evidence="2">NBRC 110107</strain>
    </source>
</reference>
<keyword evidence="2" id="KW-1185">Reference proteome</keyword>